<feature type="binding site" evidence="8">
    <location>
        <position position="144"/>
    </location>
    <ligand>
        <name>ATP</name>
        <dbReference type="ChEBI" id="CHEBI:30616"/>
    </ligand>
</feature>
<comment type="subunit">
    <text evidence="8">Oligomerizes as a right-handed, spiral filament on DNA at oriC.</text>
</comment>
<comment type="caution">
    <text evidence="14">The sequence shown here is derived from an EMBL/GenBank/DDBJ whole genome shotgun (WGS) entry which is preliminary data.</text>
</comment>
<dbReference type="SUPFAM" id="SSF52540">
    <property type="entry name" value="P-loop containing nucleoside triphosphate hydrolases"/>
    <property type="match status" value="1"/>
</dbReference>
<feature type="binding site" evidence="8">
    <location>
        <position position="147"/>
    </location>
    <ligand>
        <name>ATP</name>
        <dbReference type="ChEBI" id="CHEBI:30616"/>
    </ligand>
</feature>
<dbReference type="InterPro" id="IPR020591">
    <property type="entry name" value="Chromosome_initiator_DnaA-like"/>
</dbReference>
<reference evidence="14 15" key="1">
    <citation type="submission" date="2020-11" db="EMBL/GenBank/DDBJ databases">
        <authorList>
            <person name="Peeters C."/>
        </authorList>
    </citation>
    <scope>NUCLEOTIDE SEQUENCE [LARGE SCALE GENOMIC DNA]</scope>
    <source>
        <strain evidence="14 15">LMG 7974</strain>
    </source>
</reference>
<dbReference type="Gene3D" id="1.10.1750.10">
    <property type="match status" value="1"/>
</dbReference>
<dbReference type="Pfam" id="PF08299">
    <property type="entry name" value="Bac_DnaA_C"/>
    <property type="match status" value="1"/>
</dbReference>
<evidence type="ECO:0000256" key="3">
    <source>
        <dbReference type="ARBA" id="ARBA00022705"/>
    </source>
</evidence>
<dbReference type="Pfam" id="PF11638">
    <property type="entry name" value="DnaA_N"/>
    <property type="match status" value="1"/>
</dbReference>
<evidence type="ECO:0000256" key="11">
    <source>
        <dbReference type="RuleBase" id="RU004227"/>
    </source>
</evidence>
<dbReference type="EMBL" id="CAJHOF010000009">
    <property type="protein sequence ID" value="CAD7288769.1"/>
    <property type="molecule type" value="Genomic_DNA"/>
</dbReference>
<keyword evidence="2 8" id="KW-0963">Cytoplasm</keyword>
<feature type="binding site" evidence="8">
    <location>
        <position position="146"/>
    </location>
    <ligand>
        <name>ATP</name>
        <dbReference type="ChEBI" id="CHEBI:30616"/>
    </ligand>
</feature>
<accession>A0ABN7K8C8</accession>
<keyword evidence="6 8" id="KW-0446">Lipid-binding</keyword>
<feature type="binding site" evidence="8">
    <location>
        <position position="148"/>
    </location>
    <ligand>
        <name>ATP</name>
        <dbReference type="ChEBI" id="CHEBI:30616"/>
    </ligand>
</feature>
<evidence type="ECO:0000259" key="13">
    <source>
        <dbReference type="SMART" id="SM00760"/>
    </source>
</evidence>
<evidence type="ECO:0000256" key="1">
    <source>
        <dbReference type="ARBA" id="ARBA00006583"/>
    </source>
</evidence>
<name>A0ABN7K8C8_9BACT</name>
<dbReference type="Proteomes" id="UP000789803">
    <property type="component" value="Unassembled WGS sequence"/>
</dbReference>
<comment type="subcellular location">
    <subcellularLocation>
        <location evidence="8">Cytoplasm</location>
    </subcellularLocation>
</comment>
<dbReference type="InterPro" id="IPR018312">
    <property type="entry name" value="Chromosome_initiator_DnaA_CS"/>
</dbReference>
<dbReference type="InterPro" id="IPR013317">
    <property type="entry name" value="DnaA_dom"/>
</dbReference>
<dbReference type="InterPro" id="IPR024633">
    <property type="entry name" value="DnaA_N_dom"/>
</dbReference>
<comment type="caution">
    <text evidence="8">Lacks conserved residue(s) required for the propagation of feature annotation.</text>
</comment>
<dbReference type="CDD" id="cd06571">
    <property type="entry name" value="Bac_DnaA_C"/>
    <property type="match status" value="1"/>
</dbReference>
<evidence type="ECO:0000256" key="5">
    <source>
        <dbReference type="ARBA" id="ARBA00022840"/>
    </source>
</evidence>
<keyword evidence="3 8" id="KW-0235">DNA replication</keyword>
<dbReference type="InterPro" id="IPR027417">
    <property type="entry name" value="P-loop_NTPase"/>
</dbReference>
<dbReference type="Gene3D" id="3.40.50.300">
    <property type="entry name" value="P-loop containing nucleotide triphosphate hydrolases"/>
    <property type="match status" value="1"/>
</dbReference>
<feature type="domain" description="AAA+ ATPase" evidence="12">
    <location>
        <begin position="133"/>
        <end position="267"/>
    </location>
</feature>
<proteinExistence type="inferred from homology"/>
<dbReference type="InterPro" id="IPR038454">
    <property type="entry name" value="DnaA_N_sf"/>
</dbReference>
<keyword evidence="15" id="KW-1185">Reference proteome</keyword>
<dbReference type="CDD" id="cd00009">
    <property type="entry name" value="AAA"/>
    <property type="match status" value="1"/>
</dbReference>
<dbReference type="Gene3D" id="1.10.8.60">
    <property type="match status" value="1"/>
</dbReference>
<evidence type="ECO:0000256" key="10">
    <source>
        <dbReference type="RuleBase" id="RU000577"/>
    </source>
</evidence>
<evidence type="ECO:0000256" key="9">
    <source>
        <dbReference type="NCBIfam" id="TIGR00362"/>
    </source>
</evidence>
<dbReference type="SMART" id="SM00760">
    <property type="entry name" value="Bac_DnaA_C"/>
    <property type="match status" value="1"/>
</dbReference>
<evidence type="ECO:0000259" key="12">
    <source>
        <dbReference type="SMART" id="SM00382"/>
    </source>
</evidence>
<dbReference type="PANTHER" id="PTHR30050">
    <property type="entry name" value="CHROMOSOMAL REPLICATION INITIATOR PROTEIN DNAA"/>
    <property type="match status" value="1"/>
</dbReference>
<feature type="region of interest" description="Domain IV, binds dsDNA" evidence="8">
    <location>
        <begin position="315"/>
        <end position="439"/>
    </location>
</feature>
<dbReference type="PROSITE" id="PS01008">
    <property type="entry name" value="DNAA"/>
    <property type="match status" value="1"/>
</dbReference>
<evidence type="ECO:0000313" key="14">
    <source>
        <dbReference type="EMBL" id="CAD7288769.1"/>
    </source>
</evidence>
<dbReference type="SMART" id="SM00382">
    <property type="entry name" value="AAA"/>
    <property type="match status" value="1"/>
</dbReference>
<evidence type="ECO:0000256" key="7">
    <source>
        <dbReference type="ARBA" id="ARBA00023125"/>
    </source>
</evidence>
<evidence type="ECO:0000256" key="4">
    <source>
        <dbReference type="ARBA" id="ARBA00022741"/>
    </source>
</evidence>
<dbReference type="PRINTS" id="PR00051">
    <property type="entry name" value="DNAA"/>
</dbReference>
<comment type="similarity">
    <text evidence="1 8 11">Belongs to the DnaA family.</text>
</comment>
<dbReference type="Pfam" id="PF00308">
    <property type="entry name" value="Bac_DnaA"/>
    <property type="match status" value="1"/>
</dbReference>
<comment type="function">
    <text evidence="8 10">Plays an essential role in the initiation and regulation of chromosomal replication. ATP-DnaA binds to the origin of replication (oriC) to initiate formation of the DNA replication initiation complex once per cell cycle. Binds the DnaA box (a 9 base pair repeat at the origin) and separates the double-stranded (ds)DNA. Forms a right-handed helical filament on oriC DNA; dsDNA binds to the exterior of the filament while single-stranded (ss)DNA is stabiized in the filament's interior. The ATP-DnaA-oriC complex binds and stabilizes one strand of the AT-rich DNA unwinding element (DUE), permitting loading of DNA polymerase. After initiation quickly degrades to an ADP-DnaA complex that is not apt for DNA replication. Binds acidic phospholipids.</text>
</comment>
<sequence>MLIDEILESLSSQISKKEYESYIKQLKYNEKSSSDDIIIFNAPNELLAKFILTRYSEKIAYLYEARTGIKPKIEVLVSSKTTKNKINKVDIKQIKAQNTSLDPNLTFENFIVGESNQIAYLSCKQAAQNPGMIYNPIFIYGSTGLGKTHLLQSVGNFCQNLGKSVICVTAEIFRNDFINYLKLNTMERFREKYRNCDVLLIDDVQFLSKSDRTQEEFFHTFNDLYEKKSQIIMTSDLPPKQLKGFEERLVSRFEWGLTTDIVIPELETKIAIIQKKCEFNDIHLNNDVINYIATNLGDNIRDIEGAITNIKAYAKLMNAEITIDFAKNVVRDQIKEKRENISLDQILEIVAKELNVKQNDIKSKLRVSNIVEARRIVIYLAKNLTPNSMPKLASYFDMKDHSAVSHNIKKINELMNTNEIFRLRIEEIKNKILKKDKKS</sequence>
<evidence type="ECO:0000256" key="2">
    <source>
        <dbReference type="ARBA" id="ARBA00022490"/>
    </source>
</evidence>
<dbReference type="HAMAP" id="MF_00377">
    <property type="entry name" value="DnaA_bact"/>
    <property type="match status" value="1"/>
</dbReference>
<dbReference type="RefSeq" id="WP_229932944.1">
    <property type="nucleotide sequence ID" value="NZ_CAJHOF010000009.1"/>
</dbReference>
<organism evidence="14 15">
    <name type="scientific">Campylobacter majalis</name>
    <dbReference type="NCBI Taxonomy" id="2790656"/>
    <lineage>
        <taxon>Bacteria</taxon>
        <taxon>Pseudomonadati</taxon>
        <taxon>Campylobacterota</taxon>
        <taxon>Epsilonproteobacteria</taxon>
        <taxon>Campylobacterales</taxon>
        <taxon>Campylobacteraceae</taxon>
        <taxon>Campylobacter</taxon>
    </lineage>
</organism>
<dbReference type="InterPro" id="IPR001957">
    <property type="entry name" value="Chromosome_initiator_DnaA"/>
</dbReference>
<keyword evidence="7 8" id="KW-0238">DNA-binding</keyword>
<comment type="domain">
    <text evidence="8">Domain I is involved in oligomerization and binding regulators, domain II is flexibile and of varying length in different bacteria, domain III forms the AAA+ region, while domain IV binds dsDNA.</text>
</comment>
<evidence type="ECO:0000313" key="15">
    <source>
        <dbReference type="Proteomes" id="UP000789803"/>
    </source>
</evidence>
<dbReference type="InterPro" id="IPR003593">
    <property type="entry name" value="AAA+_ATPase"/>
</dbReference>
<evidence type="ECO:0000256" key="6">
    <source>
        <dbReference type="ARBA" id="ARBA00023121"/>
    </source>
</evidence>
<keyword evidence="4 8" id="KW-0547">Nucleotide-binding</keyword>
<gene>
    <name evidence="8 14" type="primary">dnaA</name>
    <name evidence="14" type="ORF">LMG7974_01143</name>
</gene>
<dbReference type="PANTHER" id="PTHR30050:SF2">
    <property type="entry name" value="CHROMOSOMAL REPLICATION INITIATOR PROTEIN DNAA"/>
    <property type="match status" value="1"/>
</dbReference>
<feature type="domain" description="Chromosomal replication initiator DnaA C-terminal" evidence="13">
    <location>
        <begin position="342"/>
        <end position="411"/>
    </location>
</feature>
<dbReference type="SUPFAM" id="SSF48295">
    <property type="entry name" value="TrpR-like"/>
    <property type="match status" value="1"/>
</dbReference>
<dbReference type="InterPro" id="IPR013159">
    <property type="entry name" value="DnaA_C"/>
</dbReference>
<dbReference type="Gene3D" id="3.30.300.180">
    <property type="match status" value="1"/>
</dbReference>
<evidence type="ECO:0000256" key="8">
    <source>
        <dbReference type="HAMAP-Rule" id="MF_00377"/>
    </source>
</evidence>
<dbReference type="NCBIfam" id="TIGR00362">
    <property type="entry name" value="DnaA"/>
    <property type="match status" value="1"/>
</dbReference>
<protein>
    <recommendedName>
        <fullName evidence="8 9">Chromosomal replication initiator protein DnaA</fullName>
    </recommendedName>
</protein>
<feature type="region of interest" description="Domain I, interacts with DnaA modulators" evidence="8">
    <location>
        <begin position="1"/>
        <end position="71"/>
    </location>
</feature>
<keyword evidence="5 8" id="KW-0067">ATP-binding</keyword>
<dbReference type="InterPro" id="IPR010921">
    <property type="entry name" value="Trp_repressor/repl_initiator"/>
</dbReference>